<comment type="caution">
    <text evidence="2">The sequence shown here is derived from an EMBL/GenBank/DDBJ whole genome shotgun (WGS) entry which is preliminary data.</text>
</comment>
<dbReference type="Pfam" id="PF10336">
    <property type="entry name" value="DUF2420"/>
    <property type="match status" value="1"/>
</dbReference>
<gene>
    <name evidence="2" type="ORF">TWF694_008836</name>
</gene>
<evidence type="ECO:0000256" key="1">
    <source>
        <dbReference type="SAM" id="MobiDB-lite"/>
    </source>
</evidence>
<feature type="region of interest" description="Disordered" evidence="1">
    <location>
        <begin position="975"/>
        <end position="1043"/>
    </location>
</feature>
<feature type="region of interest" description="Disordered" evidence="1">
    <location>
        <begin position="229"/>
        <end position="272"/>
    </location>
</feature>
<feature type="compositionally biased region" description="Basic and acidic residues" evidence="1">
    <location>
        <begin position="284"/>
        <end position="293"/>
    </location>
</feature>
<feature type="region of interest" description="Disordered" evidence="1">
    <location>
        <begin position="609"/>
        <end position="649"/>
    </location>
</feature>
<feature type="region of interest" description="Disordered" evidence="1">
    <location>
        <begin position="283"/>
        <end position="302"/>
    </location>
</feature>
<feature type="compositionally biased region" description="Polar residues" evidence="1">
    <location>
        <begin position="711"/>
        <end position="733"/>
    </location>
</feature>
<feature type="region of interest" description="Disordered" evidence="1">
    <location>
        <begin position="397"/>
        <end position="463"/>
    </location>
</feature>
<feature type="compositionally biased region" description="Polar residues" evidence="1">
    <location>
        <begin position="232"/>
        <end position="242"/>
    </location>
</feature>
<feature type="region of interest" description="Disordered" evidence="1">
    <location>
        <begin position="696"/>
        <end position="811"/>
    </location>
</feature>
<evidence type="ECO:0000313" key="3">
    <source>
        <dbReference type="Proteomes" id="UP001365542"/>
    </source>
</evidence>
<keyword evidence="3" id="KW-1185">Reference proteome</keyword>
<feature type="compositionally biased region" description="Basic and acidic residues" evidence="1">
    <location>
        <begin position="927"/>
        <end position="936"/>
    </location>
</feature>
<feature type="region of interest" description="Disordered" evidence="1">
    <location>
        <begin position="852"/>
        <end position="962"/>
    </location>
</feature>
<dbReference type="EMBL" id="JAVHJO010000005">
    <property type="protein sequence ID" value="KAK6540003.1"/>
    <property type="molecule type" value="Genomic_DNA"/>
</dbReference>
<feature type="compositionally biased region" description="Low complexity" evidence="1">
    <location>
        <begin position="398"/>
        <end position="416"/>
    </location>
</feature>
<feature type="compositionally biased region" description="Basic and acidic residues" evidence="1">
    <location>
        <begin position="437"/>
        <end position="449"/>
    </location>
</feature>
<protein>
    <submittedName>
        <fullName evidence="2">Uncharacterized protein</fullName>
    </submittedName>
</protein>
<feature type="compositionally biased region" description="Basic and acidic residues" evidence="1">
    <location>
        <begin position="769"/>
        <end position="789"/>
    </location>
</feature>
<reference evidence="2 3" key="1">
    <citation type="submission" date="2019-10" db="EMBL/GenBank/DDBJ databases">
        <authorList>
            <person name="Palmer J.M."/>
        </authorList>
    </citation>
    <scope>NUCLEOTIDE SEQUENCE [LARGE SCALE GENOMIC DNA]</scope>
    <source>
        <strain evidence="2 3">TWF694</strain>
    </source>
</reference>
<dbReference type="InterPro" id="IPR018822">
    <property type="entry name" value="UPF0646"/>
</dbReference>
<dbReference type="AlphaFoldDB" id="A0AAV9XJJ8"/>
<feature type="region of interest" description="Disordered" evidence="1">
    <location>
        <begin position="1"/>
        <end position="65"/>
    </location>
</feature>
<name>A0AAV9XJJ8_9PEZI</name>
<accession>A0AAV9XJJ8</accession>
<proteinExistence type="predicted"/>
<feature type="compositionally biased region" description="Polar residues" evidence="1">
    <location>
        <begin position="615"/>
        <end position="624"/>
    </location>
</feature>
<feature type="compositionally biased region" description="Polar residues" evidence="1">
    <location>
        <begin position="417"/>
        <end position="435"/>
    </location>
</feature>
<feature type="region of interest" description="Disordered" evidence="1">
    <location>
        <begin position="317"/>
        <end position="384"/>
    </location>
</feature>
<feature type="compositionally biased region" description="Basic and acidic residues" evidence="1">
    <location>
        <begin position="247"/>
        <end position="262"/>
    </location>
</feature>
<evidence type="ECO:0000313" key="2">
    <source>
        <dbReference type="EMBL" id="KAK6540003.1"/>
    </source>
</evidence>
<organism evidence="2 3">
    <name type="scientific">Orbilia ellipsospora</name>
    <dbReference type="NCBI Taxonomy" id="2528407"/>
    <lineage>
        <taxon>Eukaryota</taxon>
        <taxon>Fungi</taxon>
        <taxon>Dikarya</taxon>
        <taxon>Ascomycota</taxon>
        <taxon>Pezizomycotina</taxon>
        <taxon>Orbiliomycetes</taxon>
        <taxon>Orbiliales</taxon>
        <taxon>Orbiliaceae</taxon>
        <taxon>Orbilia</taxon>
    </lineage>
</organism>
<dbReference type="Proteomes" id="UP001365542">
    <property type="component" value="Unassembled WGS sequence"/>
</dbReference>
<sequence length="1043" mass="114559">MSLAFPNQTPAGQNPDSFSGSAAFSFEQHNPTPLFSGINTEPQTQMQSHLHNQIQMQNATAQSSHSVPMLMVSQTEFSNDCDMDNAPRDEDFDVDLDIDQYDEDGDLNLDDHATPMATAEDDLMGDAINIPSVHPLFGQPGPSNQFSHPDNNVVMGQATDEEMVDDALGQTVNEDMFDAYQAEPVSQFGFQPLQQVQPSPSLPSPVVAQAAPQLQAESVASLNPPAEVAVTAPSNENQSVSPVVSDPFREYQKPEEEPKVASEEELVAPGVAAEAEPDISQVEHVAEQPEKEATAPVKVVEPGAPLPTEVLALPQSASPSLERANTPPHNLEVPKLQTPPSSDALRISQADTVPLENPTPEVGQREWYLSGLAQHGDQTTPGSPQALAHIANQEIPTSPIQEPSGGESSGPSFHSEAQSPHLSQHSARESPQTIENTEEKAPEESARESVEEEENGNASTEDPLLSHPVVIVYRDLEFSLFPVLGDKSGLPETSFLPDRTHLGSPLSKLVASLRDVLGEEFNASEEIILNFTALGVEFEEENVQMNNFTLYDLLDLFSRLSTRDGVDETRPLSIRLTSRKKYIPKLEMIHHHILRGGGLASWKKVLGGKGKDSTHNLGSQNIDESVSHHDDRIQQQPEQEEQNPQDNNHSEAEILQEQGSEQHLENDDEELELEEFEKELGTEDAYDQLETHENEPQYENAVSANVDVPKSPSQTSIEKSKPTLATETSNTDGSLHVPETQYSQNYSENMEENDEFLPSADLEISNSLNRDDDASFVTAEEKQQDRSTTESHIASRSYGLPASPNSNEEAELYNENIGKGMEQHAHSDGEEIAENDGLENLETYDYHLLTSVDDGVLDFEEQEPENKDEQTDAPQDDAKSSSTLHEVSGGEKADELAFEGEDGAGTDNQVNWDQNAWEYVEDEENDGQYKHEEGTKQEVASYSEASHEILSSHAAFEDNDDEELDLDAEFAYYPLPFSPNNKKTELDEHADDASLLGLDQDNVSTTHSTTKRAREDDDEDEDEYSSGGEGASPIPASKKHKAL</sequence>